<evidence type="ECO:0000313" key="1">
    <source>
        <dbReference type="EMBL" id="KAA6404093.1"/>
    </source>
</evidence>
<reference evidence="1 2" key="1">
    <citation type="submission" date="2019-03" db="EMBL/GenBank/DDBJ databases">
        <title>Single cell metagenomics reveals metabolic interactions within the superorganism composed of flagellate Streblomastix strix and complex community of Bacteroidetes bacteria on its surface.</title>
        <authorList>
            <person name="Treitli S.C."/>
            <person name="Kolisko M."/>
            <person name="Husnik F."/>
            <person name="Keeling P."/>
            <person name="Hampl V."/>
        </authorList>
    </citation>
    <scope>NUCLEOTIDE SEQUENCE [LARGE SCALE GENOMIC DNA]</scope>
    <source>
        <strain evidence="1">ST1C</strain>
    </source>
</reference>
<proteinExistence type="predicted"/>
<dbReference type="Proteomes" id="UP000324800">
    <property type="component" value="Unassembled WGS sequence"/>
</dbReference>
<organism evidence="1 2">
    <name type="scientific">Streblomastix strix</name>
    <dbReference type="NCBI Taxonomy" id="222440"/>
    <lineage>
        <taxon>Eukaryota</taxon>
        <taxon>Metamonada</taxon>
        <taxon>Preaxostyla</taxon>
        <taxon>Oxymonadida</taxon>
        <taxon>Streblomastigidae</taxon>
        <taxon>Streblomastix</taxon>
    </lineage>
</organism>
<dbReference type="AlphaFoldDB" id="A0A5J4XAF9"/>
<accession>A0A5J4XAF9</accession>
<sequence length="88" mass="10098">FGQKTRLLAQAYAPTLIVDSAQLGVNQFGVVGDQEVLIYALLPNPLYKRMKKQSNQNKGYVRDKDEYEYLPIRLTPKLLTLKLCPIRM</sequence>
<protein>
    <submittedName>
        <fullName evidence="1">Uncharacterized protein</fullName>
    </submittedName>
</protein>
<gene>
    <name evidence="1" type="ORF">EZS28_000370</name>
</gene>
<name>A0A5J4XAF9_9EUKA</name>
<evidence type="ECO:0000313" key="2">
    <source>
        <dbReference type="Proteomes" id="UP000324800"/>
    </source>
</evidence>
<comment type="caution">
    <text evidence="1">The sequence shown here is derived from an EMBL/GenBank/DDBJ whole genome shotgun (WGS) entry which is preliminary data.</text>
</comment>
<feature type="non-terminal residue" evidence="1">
    <location>
        <position position="1"/>
    </location>
</feature>
<dbReference type="EMBL" id="SNRW01000029">
    <property type="protein sequence ID" value="KAA6404093.1"/>
    <property type="molecule type" value="Genomic_DNA"/>
</dbReference>